<keyword evidence="3" id="KW-1185">Reference proteome</keyword>
<protein>
    <submittedName>
        <fullName evidence="2">Uncharacterized protein</fullName>
    </submittedName>
</protein>
<feature type="transmembrane region" description="Helical" evidence="1">
    <location>
        <begin position="49"/>
        <end position="69"/>
    </location>
</feature>
<dbReference type="RefSeq" id="WP_378034965.1">
    <property type="nucleotide sequence ID" value="NZ_JBHSIV010000004.1"/>
</dbReference>
<evidence type="ECO:0000313" key="3">
    <source>
        <dbReference type="Proteomes" id="UP001595947"/>
    </source>
</evidence>
<dbReference type="EMBL" id="JBHSIV010000004">
    <property type="protein sequence ID" value="MFC5061614.1"/>
    <property type="molecule type" value="Genomic_DNA"/>
</dbReference>
<keyword evidence="1" id="KW-1133">Transmembrane helix</keyword>
<sequence>MTVAAGVAAGAFAVFLMVLAARAVATESAPPIVRRGPRRAQAVRILDVLAGVAALVLLVGLVVVVVQTLV</sequence>
<name>A0ABV9YHT2_9PSEU</name>
<evidence type="ECO:0000256" key="1">
    <source>
        <dbReference type="SAM" id="Phobius"/>
    </source>
</evidence>
<evidence type="ECO:0000313" key="2">
    <source>
        <dbReference type="EMBL" id="MFC5061614.1"/>
    </source>
</evidence>
<accession>A0ABV9YHT2</accession>
<comment type="caution">
    <text evidence="2">The sequence shown here is derived from an EMBL/GenBank/DDBJ whole genome shotgun (WGS) entry which is preliminary data.</text>
</comment>
<dbReference type="Proteomes" id="UP001595947">
    <property type="component" value="Unassembled WGS sequence"/>
</dbReference>
<organism evidence="2 3">
    <name type="scientific">Actinomycetospora atypica</name>
    <dbReference type="NCBI Taxonomy" id="1290095"/>
    <lineage>
        <taxon>Bacteria</taxon>
        <taxon>Bacillati</taxon>
        <taxon>Actinomycetota</taxon>
        <taxon>Actinomycetes</taxon>
        <taxon>Pseudonocardiales</taxon>
        <taxon>Pseudonocardiaceae</taxon>
        <taxon>Actinomycetospora</taxon>
    </lineage>
</organism>
<gene>
    <name evidence="2" type="ORF">ACFPBZ_05315</name>
</gene>
<proteinExistence type="predicted"/>
<keyword evidence="1" id="KW-0472">Membrane</keyword>
<keyword evidence="1" id="KW-0812">Transmembrane</keyword>
<reference evidence="3" key="1">
    <citation type="journal article" date="2019" name="Int. J. Syst. Evol. Microbiol.">
        <title>The Global Catalogue of Microorganisms (GCM) 10K type strain sequencing project: providing services to taxonomists for standard genome sequencing and annotation.</title>
        <authorList>
            <consortium name="The Broad Institute Genomics Platform"/>
            <consortium name="The Broad Institute Genome Sequencing Center for Infectious Disease"/>
            <person name="Wu L."/>
            <person name="Ma J."/>
        </authorList>
    </citation>
    <scope>NUCLEOTIDE SEQUENCE [LARGE SCALE GENOMIC DNA]</scope>
    <source>
        <strain evidence="3">CGMCC 4.7093</strain>
    </source>
</reference>